<dbReference type="STRING" id="47427.A0A2H3CZ35"/>
<keyword evidence="1" id="KW-0812">Transmembrane</keyword>
<organism evidence="2 3">
    <name type="scientific">Armillaria gallica</name>
    <name type="common">Bulbous honey fungus</name>
    <name type="synonym">Armillaria bulbosa</name>
    <dbReference type="NCBI Taxonomy" id="47427"/>
    <lineage>
        <taxon>Eukaryota</taxon>
        <taxon>Fungi</taxon>
        <taxon>Dikarya</taxon>
        <taxon>Basidiomycota</taxon>
        <taxon>Agaricomycotina</taxon>
        <taxon>Agaricomycetes</taxon>
        <taxon>Agaricomycetidae</taxon>
        <taxon>Agaricales</taxon>
        <taxon>Marasmiineae</taxon>
        <taxon>Physalacriaceae</taxon>
        <taxon>Armillaria</taxon>
    </lineage>
</organism>
<evidence type="ECO:0000313" key="2">
    <source>
        <dbReference type="EMBL" id="PBK88261.1"/>
    </source>
</evidence>
<dbReference type="EMBL" id="KZ293674">
    <property type="protein sequence ID" value="PBK88261.1"/>
    <property type="molecule type" value="Genomic_DNA"/>
</dbReference>
<dbReference type="OrthoDB" id="2923771at2759"/>
<evidence type="ECO:0000256" key="1">
    <source>
        <dbReference type="SAM" id="Phobius"/>
    </source>
</evidence>
<reference evidence="3" key="1">
    <citation type="journal article" date="2017" name="Nat. Ecol. Evol.">
        <title>Genome expansion and lineage-specific genetic innovations in the forest pathogenic fungi Armillaria.</title>
        <authorList>
            <person name="Sipos G."/>
            <person name="Prasanna A.N."/>
            <person name="Walter M.C."/>
            <person name="O'Connor E."/>
            <person name="Balint B."/>
            <person name="Krizsan K."/>
            <person name="Kiss B."/>
            <person name="Hess J."/>
            <person name="Varga T."/>
            <person name="Slot J."/>
            <person name="Riley R."/>
            <person name="Boka B."/>
            <person name="Rigling D."/>
            <person name="Barry K."/>
            <person name="Lee J."/>
            <person name="Mihaltcheva S."/>
            <person name="LaButti K."/>
            <person name="Lipzen A."/>
            <person name="Waldron R."/>
            <person name="Moloney N.M."/>
            <person name="Sperisen C."/>
            <person name="Kredics L."/>
            <person name="Vagvoelgyi C."/>
            <person name="Patrignani A."/>
            <person name="Fitzpatrick D."/>
            <person name="Nagy I."/>
            <person name="Doyle S."/>
            <person name="Anderson J.B."/>
            <person name="Grigoriev I.V."/>
            <person name="Gueldener U."/>
            <person name="Muensterkoetter M."/>
            <person name="Nagy L.G."/>
        </authorList>
    </citation>
    <scope>NUCLEOTIDE SEQUENCE [LARGE SCALE GENOMIC DNA]</scope>
    <source>
        <strain evidence="3">Ar21-2</strain>
    </source>
</reference>
<keyword evidence="1" id="KW-0472">Membrane</keyword>
<feature type="transmembrane region" description="Helical" evidence="1">
    <location>
        <begin position="291"/>
        <end position="314"/>
    </location>
</feature>
<dbReference type="AlphaFoldDB" id="A0A2H3CZ35"/>
<keyword evidence="3" id="KW-1185">Reference proteome</keyword>
<accession>A0A2H3CZ35</accession>
<gene>
    <name evidence="2" type="ORF">ARMGADRAFT_1120698</name>
</gene>
<feature type="transmembrane region" description="Helical" evidence="1">
    <location>
        <begin position="227"/>
        <end position="251"/>
    </location>
</feature>
<evidence type="ECO:0000313" key="3">
    <source>
        <dbReference type="Proteomes" id="UP000217790"/>
    </source>
</evidence>
<proteinExistence type="predicted"/>
<name>A0A2H3CZ35_ARMGA</name>
<protein>
    <submittedName>
        <fullName evidence="2">Uncharacterized protein</fullName>
    </submittedName>
</protein>
<dbReference type="Proteomes" id="UP000217790">
    <property type="component" value="Unassembled WGS sequence"/>
</dbReference>
<feature type="transmembrane region" description="Helical" evidence="1">
    <location>
        <begin position="15"/>
        <end position="37"/>
    </location>
</feature>
<keyword evidence="1" id="KW-1133">Transmembrane helix</keyword>
<sequence>MSTISPLTTKKIRRCFFFSVAFVIIIPITCIVFGVTLHPTEFQYSPTDPSTNRTRKISLHADLISADLKQGSMVLEWSITSDSCASGCTDDGCDLEGCTDINIYFDSNLLHSDGGNSGPSNNNRPVDPTFVWNATAGYNDDLSRIATFQTELAVIPPLSDSSKKHLISYLAVIFCFAEDASTNTTVPLYLESTSGLAVGLKISADLSQDDDPNVISVVVTLQRGTLVIWYCLVITITFWLITLTICLLMIMTVGFGFQQRNEIVVVPVGTVFAFTQLRASMPGAPDGFGDILGVLPCLVLLSISAVTMVGIYVFTDPSKDSREKLTWSALVEALLRPGNAPLQNLGTKNPSVESYSMLPLSTSEIPSPGDLGSP</sequence>
<dbReference type="OMA" id="WYCLVIT"/>
<dbReference type="InParanoid" id="A0A2H3CZ35"/>